<evidence type="ECO:0000313" key="1">
    <source>
        <dbReference type="EMBL" id="MFC6726352.1"/>
    </source>
</evidence>
<name>A0ABD5S5R8_9EURY</name>
<comment type="caution">
    <text evidence="1">The sequence shown here is derived from an EMBL/GenBank/DDBJ whole genome shotgun (WGS) entry which is preliminary data.</text>
</comment>
<protein>
    <submittedName>
        <fullName evidence="1">D-2-hydroxyacid dehydrogenase</fullName>
    </submittedName>
</protein>
<organism evidence="1 2">
    <name type="scientific">Halobium palmae</name>
    <dbReference type="NCBI Taxonomy" id="1776492"/>
    <lineage>
        <taxon>Archaea</taxon>
        <taxon>Methanobacteriati</taxon>
        <taxon>Methanobacteriota</taxon>
        <taxon>Stenosarchaea group</taxon>
        <taxon>Halobacteria</taxon>
        <taxon>Halobacteriales</taxon>
        <taxon>Haloferacaceae</taxon>
        <taxon>Halobium</taxon>
    </lineage>
</organism>
<dbReference type="Gene3D" id="3.40.50.720">
    <property type="entry name" value="NAD(P)-binding Rossmann-like Domain"/>
    <property type="match status" value="1"/>
</dbReference>
<keyword evidence="2" id="KW-1185">Reference proteome</keyword>
<feature type="non-terminal residue" evidence="1">
    <location>
        <position position="88"/>
    </location>
</feature>
<gene>
    <name evidence="1" type="ORF">ACFQE1_18690</name>
</gene>
<reference evidence="1 2" key="1">
    <citation type="journal article" date="2019" name="Int. J. Syst. Evol. Microbiol.">
        <title>The Global Catalogue of Microorganisms (GCM) 10K type strain sequencing project: providing services to taxonomists for standard genome sequencing and annotation.</title>
        <authorList>
            <consortium name="The Broad Institute Genomics Platform"/>
            <consortium name="The Broad Institute Genome Sequencing Center for Infectious Disease"/>
            <person name="Wu L."/>
            <person name="Ma J."/>
        </authorList>
    </citation>
    <scope>NUCLEOTIDE SEQUENCE [LARGE SCALE GENOMIC DNA]</scope>
    <source>
        <strain evidence="1 2">NBRC 111368</strain>
    </source>
</reference>
<evidence type="ECO:0000313" key="2">
    <source>
        <dbReference type="Proteomes" id="UP001596328"/>
    </source>
</evidence>
<accession>A0ABD5S5R8</accession>
<sequence>MSTQSEPTETPDVVVLREGTEGLSMASYADALRDRLPDRTVAHARTPKEERELVPEARVVTGISLEEGLLTRADRLELFACTFAGTDH</sequence>
<proteinExistence type="predicted"/>
<dbReference type="AlphaFoldDB" id="A0ABD5S5R8"/>
<dbReference type="Proteomes" id="UP001596328">
    <property type="component" value="Unassembled WGS sequence"/>
</dbReference>
<dbReference type="EMBL" id="JBHSWU010001056">
    <property type="protein sequence ID" value="MFC6726352.1"/>
    <property type="molecule type" value="Genomic_DNA"/>
</dbReference>